<dbReference type="Proteomes" id="UP001615550">
    <property type="component" value="Unassembled WGS sequence"/>
</dbReference>
<comment type="caution">
    <text evidence="1">The sequence shown here is derived from an EMBL/GenBank/DDBJ whole genome shotgun (WGS) entry which is preliminary data.</text>
</comment>
<keyword evidence="2" id="KW-1185">Reference proteome</keyword>
<protein>
    <submittedName>
        <fullName evidence="1">Uncharacterized protein</fullName>
    </submittedName>
</protein>
<organism evidence="1 2">
    <name type="scientific">Legionella lytica</name>
    <dbReference type="NCBI Taxonomy" id="96232"/>
    <lineage>
        <taxon>Bacteria</taxon>
        <taxon>Pseudomonadati</taxon>
        <taxon>Pseudomonadota</taxon>
        <taxon>Gammaproteobacteria</taxon>
        <taxon>Legionellales</taxon>
        <taxon>Legionellaceae</taxon>
        <taxon>Legionella</taxon>
    </lineage>
</organism>
<evidence type="ECO:0000313" key="2">
    <source>
        <dbReference type="Proteomes" id="UP001615550"/>
    </source>
</evidence>
<evidence type="ECO:0000313" key="1">
    <source>
        <dbReference type="EMBL" id="MFJ1269895.1"/>
    </source>
</evidence>
<dbReference type="RefSeq" id="WP_400188710.1">
    <property type="nucleotide sequence ID" value="NZ_JBGORX010000010.1"/>
</dbReference>
<dbReference type="EMBL" id="JBGORX010000010">
    <property type="protein sequence ID" value="MFJ1269895.1"/>
    <property type="molecule type" value="Genomic_DNA"/>
</dbReference>
<proteinExistence type="predicted"/>
<name>A0ABW8DF86_9GAMM</name>
<accession>A0ABW8DF86</accession>
<gene>
    <name evidence="1" type="ORF">ACD661_15145</name>
</gene>
<sequence length="198" mass="23164">MDIDLDSLEELCAQLKPNQVYSTHYGIRFIRHILQKTFPLSSYDGRPNLKNFFFEIKPLVSTAKHLGYSHFVYFGHSYPFDGLLIDKTYKKIRFVECTSAFEGYKAELRPQHLITYNHAPLNTPLTNQKSKKTGKRKILYTPSDVFYDSELVVDLKNLIHASLIKKLNKYEFNNGILKWISVTSIKLEFFFRYCCTIA</sequence>
<reference evidence="1 2" key="1">
    <citation type="submission" date="2024-08" db="EMBL/GenBank/DDBJ databases">
        <title>Draft Genome Sequence of Legionella lytica strain DSB2004, Isolated From a Fire Sprinkler System.</title>
        <authorList>
            <person name="Everhart A.D."/>
            <person name="Kidane D.T."/>
            <person name="Farone A.L."/>
            <person name="Farone M.B."/>
        </authorList>
    </citation>
    <scope>NUCLEOTIDE SEQUENCE [LARGE SCALE GENOMIC DNA]</scope>
    <source>
        <strain evidence="1 2">DSB2004</strain>
    </source>
</reference>